<reference evidence="2" key="1">
    <citation type="journal article" date="2020" name="Stud. Mycol.">
        <title>101 Dothideomycetes genomes: a test case for predicting lifestyles and emergence of pathogens.</title>
        <authorList>
            <person name="Haridas S."/>
            <person name="Albert R."/>
            <person name="Binder M."/>
            <person name="Bloem J."/>
            <person name="Labutti K."/>
            <person name="Salamov A."/>
            <person name="Andreopoulos B."/>
            <person name="Baker S."/>
            <person name="Barry K."/>
            <person name="Bills G."/>
            <person name="Bluhm B."/>
            <person name="Cannon C."/>
            <person name="Castanera R."/>
            <person name="Culley D."/>
            <person name="Daum C."/>
            <person name="Ezra D."/>
            <person name="Gonzalez J."/>
            <person name="Henrissat B."/>
            <person name="Kuo A."/>
            <person name="Liang C."/>
            <person name="Lipzen A."/>
            <person name="Lutzoni F."/>
            <person name="Magnuson J."/>
            <person name="Mondo S."/>
            <person name="Nolan M."/>
            <person name="Ohm R."/>
            <person name="Pangilinan J."/>
            <person name="Park H.-J."/>
            <person name="Ramirez L."/>
            <person name="Alfaro M."/>
            <person name="Sun H."/>
            <person name="Tritt A."/>
            <person name="Yoshinaga Y."/>
            <person name="Zwiers L.-H."/>
            <person name="Turgeon B."/>
            <person name="Goodwin S."/>
            <person name="Spatafora J."/>
            <person name="Crous P."/>
            <person name="Grigoriev I."/>
        </authorList>
    </citation>
    <scope>NUCLEOTIDE SEQUENCE</scope>
    <source>
        <strain evidence="2">CBS 116005</strain>
    </source>
</reference>
<keyword evidence="3" id="KW-1185">Reference proteome</keyword>
<feature type="compositionally biased region" description="Low complexity" evidence="1">
    <location>
        <begin position="59"/>
        <end position="72"/>
    </location>
</feature>
<sequence length="214" mass="21949">MWNDLNPILASPTALPQLFTEWSQCQPWDDLTPSFWFDPLIALRTALVEASVTMPDVRSSTTAALPSSTAASGGLEETGPSSAATTTSQFGGTGGGRRDQSTSTSIPQTSSNQPAVGLGTKPASSTSDPETESSVRNLAVANIGNFIASVLSMAQFSTQQDHTATNAGNIAPDSSDSTMQQLTSASVGSGSDIAVSPDSQLPAAVPAASNEPDW</sequence>
<feature type="compositionally biased region" description="Polar residues" evidence="1">
    <location>
        <begin position="122"/>
        <end position="133"/>
    </location>
</feature>
<gene>
    <name evidence="2" type="ORF">EJ03DRAFT_91702</name>
</gene>
<feature type="region of interest" description="Disordered" evidence="1">
    <location>
        <begin position="55"/>
        <end position="133"/>
    </location>
</feature>
<name>A0A6G1LAQ7_9PEZI</name>
<protein>
    <submittedName>
        <fullName evidence="2">Uncharacterized protein</fullName>
    </submittedName>
</protein>
<accession>A0A6G1LAQ7</accession>
<evidence type="ECO:0000313" key="3">
    <source>
        <dbReference type="Proteomes" id="UP000799436"/>
    </source>
</evidence>
<feature type="compositionally biased region" description="Low complexity" evidence="1">
    <location>
        <begin position="81"/>
        <end position="90"/>
    </location>
</feature>
<dbReference type="Proteomes" id="UP000799436">
    <property type="component" value="Unassembled WGS sequence"/>
</dbReference>
<feature type="compositionally biased region" description="Polar residues" evidence="1">
    <location>
        <begin position="164"/>
        <end position="189"/>
    </location>
</feature>
<organism evidence="2 3">
    <name type="scientific">Teratosphaeria nubilosa</name>
    <dbReference type="NCBI Taxonomy" id="161662"/>
    <lineage>
        <taxon>Eukaryota</taxon>
        <taxon>Fungi</taxon>
        <taxon>Dikarya</taxon>
        <taxon>Ascomycota</taxon>
        <taxon>Pezizomycotina</taxon>
        <taxon>Dothideomycetes</taxon>
        <taxon>Dothideomycetidae</taxon>
        <taxon>Mycosphaerellales</taxon>
        <taxon>Teratosphaeriaceae</taxon>
        <taxon>Teratosphaeria</taxon>
    </lineage>
</organism>
<dbReference type="EMBL" id="ML995832">
    <property type="protein sequence ID" value="KAF2769672.1"/>
    <property type="molecule type" value="Genomic_DNA"/>
</dbReference>
<evidence type="ECO:0000256" key="1">
    <source>
        <dbReference type="SAM" id="MobiDB-lite"/>
    </source>
</evidence>
<feature type="compositionally biased region" description="Low complexity" evidence="1">
    <location>
        <begin position="101"/>
        <end position="113"/>
    </location>
</feature>
<evidence type="ECO:0000313" key="2">
    <source>
        <dbReference type="EMBL" id="KAF2769672.1"/>
    </source>
</evidence>
<proteinExistence type="predicted"/>
<dbReference type="AlphaFoldDB" id="A0A6G1LAQ7"/>
<feature type="region of interest" description="Disordered" evidence="1">
    <location>
        <begin position="164"/>
        <end position="214"/>
    </location>
</feature>